<protein>
    <submittedName>
        <fullName evidence="2">Uncharacterized protein</fullName>
    </submittedName>
</protein>
<organism evidence="2 3">
    <name type="scientific">Candidatus Merdivivens pullicola</name>
    <dbReference type="NCBI Taxonomy" id="2840872"/>
    <lineage>
        <taxon>Bacteria</taxon>
        <taxon>Pseudomonadati</taxon>
        <taxon>Bacteroidota</taxon>
        <taxon>Bacteroidia</taxon>
        <taxon>Bacteroidales</taxon>
        <taxon>Muribaculaceae</taxon>
        <taxon>Muribaculaceae incertae sedis</taxon>
        <taxon>Candidatus Merdivivens</taxon>
    </lineage>
</organism>
<reference evidence="2" key="1">
    <citation type="submission" date="2020-10" db="EMBL/GenBank/DDBJ databases">
        <authorList>
            <person name="Gilroy R."/>
        </authorList>
    </citation>
    <scope>NUCLEOTIDE SEQUENCE</scope>
    <source>
        <strain evidence="2">B1-8020</strain>
    </source>
</reference>
<evidence type="ECO:0000313" key="2">
    <source>
        <dbReference type="EMBL" id="MBO8473017.1"/>
    </source>
</evidence>
<proteinExistence type="predicted"/>
<reference evidence="2" key="2">
    <citation type="journal article" date="2021" name="PeerJ">
        <title>Extensive microbial diversity within the chicken gut microbiome revealed by metagenomics and culture.</title>
        <authorList>
            <person name="Gilroy R."/>
            <person name="Ravi A."/>
            <person name="Getino M."/>
            <person name="Pursley I."/>
            <person name="Horton D.L."/>
            <person name="Alikhan N.F."/>
            <person name="Baker D."/>
            <person name="Gharbi K."/>
            <person name="Hall N."/>
            <person name="Watson M."/>
            <person name="Adriaenssens E.M."/>
            <person name="Foster-Nyarko E."/>
            <person name="Jarju S."/>
            <person name="Secka A."/>
            <person name="Antonio M."/>
            <person name="Oren A."/>
            <person name="Chaudhuri R.R."/>
            <person name="La Ragione R."/>
            <person name="Hildebrand F."/>
            <person name="Pallen M.J."/>
        </authorList>
    </citation>
    <scope>NUCLEOTIDE SEQUENCE</scope>
    <source>
        <strain evidence="2">B1-8020</strain>
    </source>
</reference>
<name>A0A9D9IHP5_9BACT</name>
<evidence type="ECO:0000256" key="1">
    <source>
        <dbReference type="SAM" id="Phobius"/>
    </source>
</evidence>
<dbReference type="AlphaFoldDB" id="A0A9D9IHP5"/>
<keyword evidence="1" id="KW-0472">Membrane</keyword>
<gene>
    <name evidence="2" type="ORF">IAB81_05250</name>
</gene>
<dbReference type="EMBL" id="JADIMA010000046">
    <property type="protein sequence ID" value="MBO8473017.1"/>
    <property type="molecule type" value="Genomic_DNA"/>
</dbReference>
<keyword evidence="1" id="KW-1133">Transmembrane helix</keyword>
<accession>A0A9D9IHP5</accession>
<sequence>MNKRTIIYCSLLVAVLLVAAVAGFLFLSSGNERGMAHVRSEDELSLSFSAVPSDAVMVLEFEDFEKCHETFSRNMMPPAVFTGGSFLPDVIKALPGKLEALSGASAAEELLKSDMAVSLHYSGHNRISPLAVISSPDQELAGMILDAVQAISRDCVAETVGGTVILTDSDVLASSSSRHLSEGVSILDNDDFLEIALASEGGVNLYVCHPNLGKLFSGCFNSRYLGYASFFQTFSYWSSYTVESAGEGFMKISGFDMHNVAEDEYSHVFEGLPSRASSLHSMTPYYASLALSVPASDFESLVRNIDRYRDGQGRLGDVALKRKSLGKAEGVSPDEWIKALSVKEVGVIRFETGGKQEFVNMIRCGNPAAVCDTSVLKKYEYGGFMASLFGSVFSLADEDYCTSLSGWLIIGSENAVKDFLSGRALELDLGRYLSDAGIQDVLPQKSLLNVYVNLAADPQGLSAPFKKSLAGSIASSSSGSTVDAWVYYLASKRKSVKPFVSIRRSDYEIPSVSKFERDTVVEIPKGPWKVKNCGTGRMNLMYQQDNMYICLTEENGKGIWSAPFSTPICGNIGQVDYFENGKLQMIFASGSKLYLIDRLGRMVNPFPVDLGKEILLGPDVYDFNQNRKYNVMVLHSDNTLGLYDLKGRLRDDWVGFKTDETIKSLPEPLEINSSLYWVVTTSMQTVICDFTGRPVADFSGSKKIRPGAEIKPYSGNSVEIETYDGKKWVLDLKNGSFTRK</sequence>
<evidence type="ECO:0000313" key="3">
    <source>
        <dbReference type="Proteomes" id="UP000823604"/>
    </source>
</evidence>
<comment type="caution">
    <text evidence="2">The sequence shown here is derived from an EMBL/GenBank/DDBJ whole genome shotgun (WGS) entry which is preliminary data.</text>
</comment>
<feature type="transmembrane region" description="Helical" evidence="1">
    <location>
        <begin position="7"/>
        <end position="27"/>
    </location>
</feature>
<keyword evidence="1" id="KW-0812">Transmembrane</keyword>
<dbReference type="Proteomes" id="UP000823604">
    <property type="component" value="Unassembled WGS sequence"/>
</dbReference>